<accession>I4EDC5</accession>
<gene>
    <name evidence="1" type="ORF">NITHO_1450008</name>
</gene>
<dbReference type="EMBL" id="CAGS01000052">
    <property type="protein sequence ID" value="CCF82687.1"/>
    <property type="molecule type" value="Genomic_DNA"/>
</dbReference>
<name>I4EDC5_9BACT</name>
<reference evidence="1 2" key="1">
    <citation type="journal article" date="2012" name="ISME J.">
        <title>Nitrification expanded: discovery, physiology and genomics of a nitrite-oxidizing bacterium from the phylum Chloroflexi.</title>
        <authorList>
            <person name="Sorokin D.Y."/>
            <person name="Lucker S."/>
            <person name="Vejmelkova D."/>
            <person name="Kostrikina N.A."/>
            <person name="Kleerebezem R."/>
            <person name="Rijpstra W.I."/>
            <person name="Damste J.S."/>
            <person name="Le Paslier D."/>
            <person name="Muyzer G."/>
            <person name="Wagner M."/>
            <person name="van Loosdrecht M.C."/>
            <person name="Daims H."/>
        </authorList>
    </citation>
    <scope>NUCLEOTIDE SEQUENCE [LARGE SCALE GENOMIC DNA]</scope>
    <source>
        <strain evidence="2">none</strain>
    </source>
</reference>
<protein>
    <submittedName>
        <fullName evidence="1">HesB/YadR/YfhF-family protein</fullName>
    </submittedName>
</protein>
<sequence length="90" mass="10052">MQITDRAMEKLEDLRDATAHEEGQGITLVMTEAGELGFAISSPRKSDQVFERNGEPVMIIPESLVEPLETVVLDYVETPEQTGFTLDQQE</sequence>
<evidence type="ECO:0000313" key="1">
    <source>
        <dbReference type="EMBL" id="CCF82687.1"/>
    </source>
</evidence>
<dbReference type="Proteomes" id="UP000004221">
    <property type="component" value="Unassembled WGS sequence"/>
</dbReference>
<dbReference type="SUPFAM" id="SSF89360">
    <property type="entry name" value="HesB-like domain"/>
    <property type="match status" value="1"/>
</dbReference>
<organism evidence="1 2">
    <name type="scientific">Nitrolancea hollandica Lb</name>
    <dbReference type="NCBI Taxonomy" id="1129897"/>
    <lineage>
        <taxon>Bacteria</taxon>
        <taxon>Pseudomonadati</taxon>
        <taxon>Thermomicrobiota</taxon>
        <taxon>Thermomicrobia</taxon>
        <taxon>Sphaerobacterales</taxon>
        <taxon>Sphaerobacterineae</taxon>
        <taxon>Sphaerobacteraceae</taxon>
        <taxon>Nitrolancea</taxon>
    </lineage>
</organism>
<comment type="caution">
    <text evidence="1">The sequence shown here is derived from an EMBL/GenBank/DDBJ whole genome shotgun (WGS) entry which is preliminary data.</text>
</comment>
<dbReference type="Gene3D" id="2.60.300.12">
    <property type="entry name" value="HesB-like domain"/>
    <property type="match status" value="1"/>
</dbReference>
<dbReference type="RefSeq" id="WP_008474976.1">
    <property type="nucleotide sequence ID" value="NZ_CAGS01000052.1"/>
</dbReference>
<keyword evidence="2" id="KW-1185">Reference proteome</keyword>
<dbReference type="AlphaFoldDB" id="I4EDC5"/>
<evidence type="ECO:0000313" key="2">
    <source>
        <dbReference type="Proteomes" id="UP000004221"/>
    </source>
</evidence>
<dbReference type="InterPro" id="IPR035903">
    <property type="entry name" value="HesB-like_dom_sf"/>
</dbReference>
<proteinExistence type="predicted"/>